<dbReference type="GO" id="GO:0016740">
    <property type="term" value="F:transferase activity"/>
    <property type="evidence" value="ECO:0007669"/>
    <property type="project" value="UniProtKB-KW"/>
</dbReference>
<dbReference type="Pfam" id="PF00117">
    <property type="entry name" value="GATase"/>
    <property type="match status" value="1"/>
</dbReference>
<dbReference type="CDD" id="cd01741">
    <property type="entry name" value="GATase1_1"/>
    <property type="match status" value="1"/>
</dbReference>
<reference evidence="2 3" key="1">
    <citation type="submission" date="2018-04" db="EMBL/GenBank/DDBJ databases">
        <title>Complete genome sequence of Hydrogenophilus thermoluteolus TH-1.</title>
        <authorList>
            <person name="Arai H."/>
        </authorList>
    </citation>
    <scope>NUCLEOTIDE SEQUENCE [LARGE SCALE GENOMIC DNA]</scope>
    <source>
        <strain evidence="2 3">TH-1</strain>
    </source>
</reference>
<keyword evidence="2" id="KW-0315">Glutamine amidotransferase</keyword>
<feature type="domain" description="Glutamine amidotransferase" evidence="1">
    <location>
        <begin position="44"/>
        <end position="177"/>
    </location>
</feature>
<dbReference type="EMBL" id="AP018558">
    <property type="protein sequence ID" value="BBD76818.1"/>
    <property type="molecule type" value="Genomic_DNA"/>
</dbReference>
<keyword evidence="3" id="KW-1185">Reference proteome</keyword>
<proteinExistence type="predicted"/>
<dbReference type="InterPro" id="IPR044992">
    <property type="entry name" value="ChyE-like"/>
</dbReference>
<keyword evidence="2" id="KW-0808">Transferase</keyword>
<evidence type="ECO:0000259" key="1">
    <source>
        <dbReference type="Pfam" id="PF00117"/>
    </source>
</evidence>
<dbReference type="OrthoDB" id="9813383at2"/>
<dbReference type="GO" id="GO:0005829">
    <property type="term" value="C:cytosol"/>
    <property type="evidence" value="ECO:0007669"/>
    <property type="project" value="TreeGrafter"/>
</dbReference>
<protein>
    <submittedName>
        <fullName evidence="2">Glutamine amidotransferase</fullName>
    </submittedName>
</protein>
<evidence type="ECO:0000313" key="2">
    <source>
        <dbReference type="EMBL" id="BBD76818.1"/>
    </source>
</evidence>
<name>A0A2Z6DWW3_HYDTE</name>
<gene>
    <name evidence="2" type="ORF">HPTL_0550</name>
</gene>
<evidence type="ECO:0000313" key="3">
    <source>
        <dbReference type="Proteomes" id="UP000262004"/>
    </source>
</evidence>
<sequence length="236" mass="25781">MKQIAIVRFSPIEGPGTFADFVAAQGGETHLIAIDQGAPLPRDPEQYDGWCLMGGPMSVNDPLPWIEPLLVLLRRAIAVGVPVIGHCLGGQLLAKALGAKVTRNPTKEIGWGEVWVTDPTMGARWLGARERFVAFHWHGETFAIPEGATGWLASAHCARQAFAIGPHLALQCHVEMTEEMIHRWCADWAKEGVGASASVQTPEAIVAAIPDHLPQLTETAMRLYREWWRGVSDVRA</sequence>
<accession>A0A2Z6DWW3</accession>
<dbReference type="InterPro" id="IPR029062">
    <property type="entry name" value="Class_I_gatase-like"/>
</dbReference>
<dbReference type="PROSITE" id="PS51273">
    <property type="entry name" value="GATASE_TYPE_1"/>
    <property type="match status" value="1"/>
</dbReference>
<dbReference type="AlphaFoldDB" id="A0A2Z6DWW3"/>
<dbReference type="SUPFAM" id="SSF52317">
    <property type="entry name" value="Class I glutamine amidotransferase-like"/>
    <property type="match status" value="1"/>
</dbReference>
<organism evidence="2 3">
    <name type="scientific">Hydrogenophilus thermoluteolus</name>
    <name type="common">Pseudomonas hydrogenothermophila</name>
    <dbReference type="NCBI Taxonomy" id="297"/>
    <lineage>
        <taxon>Bacteria</taxon>
        <taxon>Pseudomonadati</taxon>
        <taxon>Pseudomonadota</taxon>
        <taxon>Hydrogenophilia</taxon>
        <taxon>Hydrogenophilales</taxon>
        <taxon>Hydrogenophilaceae</taxon>
        <taxon>Hydrogenophilus</taxon>
    </lineage>
</organism>
<dbReference type="PANTHER" id="PTHR42695:SF5">
    <property type="entry name" value="GLUTAMINE AMIDOTRANSFERASE YLR126C-RELATED"/>
    <property type="match status" value="1"/>
</dbReference>
<dbReference type="Gene3D" id="3.40.50.880">
    <property type="match status" value="1"/>
</dbReference>
<dbReference type="RefSeq" id="WP_119336042.1">
    <property type="nucleotide sequence ID" value="NZ_AP018558.1"/>
</dbReference>
<dbReference type="Proteomes" id="UP000262004">
    <property type="component" value="Chromosome"/>
</dbReference>
<dbReference type="PANTHER" id="PTHR42695">
    <property type="entry name" value="GLUTAMINE AMIDOTRANSFERASE YLR126C-RELATED"/>
    <property type="match status" value="1"/>
</dbReference>
<dbReference type="KEGG" id="htl:HPTL_0550"/>
<dbReference type="InterPro" id="IPR017926">
    <property type="entry name" value="GATASE"/>
</dbReference>